<protein>
    <submittedName>
        <fullName evidence="1">Uncharacterized protein</fullName>
    </submittedName>
</protein>
<dbReference type="EMBL" id="JAPTGB010000006">
    <property type="protein sequence ID" value="MCZ0860401.1"/>
    <property type="molecule type" value="Genomic_DNA"/>
</dbReference>
<name>A0ABT4IFS1_9EURY</name>
<feature type="non-terminal residue" evidence="1">
    <location>
        <position position="1"/>
    </location>
</feature>
<accession>A0ABT4IFS1</accession>
<keyword evidence="2" id="KW-1185">Reference proteome</keyword>
<organism evidence="1 2">
    <name type="scientific">Methanocorpusculum petauri</name>
    <dbReference type="NCBI Taxonomy" id="3002863"/>
    <lineage>
        <taxon>Archaea</taxon>
        <taxon>Methanobacteriati</taxon>
        <taxon>Methanobacteriota</taxon>
        <taxon>Stenosarchaea group</taxon>
        <taxon>Methanomicrobia</taxon>
        <taxon>Methanomicrobiales</taxon>
        <taxon>Methanocorpusculaceae</taxon>
        <taxon>Methanocorpusculum</taxon>
    </lineage>
</organism>
<reference evidence="1" key="1">
    <citation type="submission" date="2022-12" db="EMBL/GenBank/DDBJ databases">
        <title>Isolation and characterisation of novel Methanocorpusculum spp. from native Australian herbivores indicates the genus is ancestrally host-associated.</title>
        <authorList>
            <person name="Volmer J.G."/>
            <person name="Soo R.M."/>
            <person name="Evans P.N."/>
            <person name="Hoedt E.C."/>
            <person name="Astorga Alsina A.L."/>
            <person name="Woodcroft B.J."/>
            <person name="Tyson G.W."/>
            <person name="Hugenholtz P."/>
            <person name="Morrison M."/>
        </authorList>
    </citation>
    <scope>NUCLEOTIDE SEQUENCE</scope>
    <source>
        <strain evidence="1">MG</strain>
    </source>
</reference>
<evidence type="ECO:0000313" key="2">
    <source>
        <dbReference type="Proteomes" id="UP001141422"/>
    </source>
</evidence>
<gene>
    <name evidence="1" type="ORF">O0S10_04050</name>
</gene>
<sequence>DSFCVFRKPRSGGIPCFFSVEFRVFSVFRGYSKQKQSKKAQKTFSTRNITEKVIWQNPQQLNQKKGTPVPASTGYSLAGEPLILFRIQKNVNS</sequence>
<comment type="caution">
    <text evidence="1">The sequence shown here is derived from an EMBL/GenBank/DDBJ whole genome shotgun (WGS) entry which is preliminary data.</text>
</comment>
<proteinExistence type="predicted"/>
<evidence type="ECO:0000313" key="1">
    <source>
        <dbReference type="EMBL" id="MCZ0860401.1"/>
    </source>
</evidence>
<dbReference type="RefSeq" id="WP_268924616.1">
    <property type="nucleotide sequence ID" value="NZ_JAPTGB010000006.1"/>
</dbReference>
<dbReference type="Proteomes" id="UP001141422">
    <property type="component" value="Unassembled WGS sequence"/>
</dbReference>